<comment type="caution">
    <text evidence="1">The sequence shown here is derived from an EMBL/GenBank/DDBJ whole genome shotgun (WGS) entry which is preliminary data.</text>
</comment>
<accession>N6UQV5</accession>
<dbReference type="Proteomes" id="UP000012429">
    <property type="component" value="Unassembled WGS sequence"/>
</dbReference>
<dbReference type="EMBL" id="AQHN01000089">
    <property type="protein sequence ID" value="ENN84085.1"/>
    <property type="molecule type" value="Genomic_DNA"/>
</dbReference>
<evidence type="ECO:0000313" key="1">
    <source>
        <dbReference type="EMBL" id="ENN84085.1"/>
    </source>
</evidence>
<evidence type="ECO:0000313" key="2">
    <source>
        <dbReference type="Proteomes" id="UP000012429"/>
    </source>
</evidence>
<sequence length="368" mass="40622">MATLQFYSGSPAARTWPPALVFRFGIGREIRSAPDQDREQYCTLFSVLDEFRRVGLRQVDRLALDVLGKFGQHGKNGFRTVFGHHTIGREHGLAVFERLHIPFLVTDIEVFRHLVGNLGGRVGVDEMQRLDESVRKLLRFLLVILDPRLLHIERRGRIGATQSGSCSGHRAHVDEDLGLARLQETRDRRLRRHAGLDGILLHGGDEGLARTDRNGGEFAELQAGLDSQVLRQEVGRGTEAGDAEVLALEVGGGLDLRMLGRHQLDFAGRLAELHDGFDELALALKVDAVIVEADDALDGACKHFIFGIDAGRLVEKLDVETLILEIAEPFGKLGGQIDLLLVSAHHDRNLIGRMRRSGCKGSSSHDEG</sequence>
<organism evidence="1 2">
    <name type="scientific">Rhizobium freirei PRF 81</name>
    <dbReference type="NCBI Taxonomy" id="363754"/>
    <lineage>
        <taxon>Bacteria</taxon>
        <taxon>Pseudomonadati</taxon>
        <taxon>Pseudomonadota</taxon>
        <taxon>Alphaproteobacteria</taxon>
        <taxon>Hyphomicrobiales</taxon>
        <taxon>Rhizobiaceae</taxon>
        <taxon>Rhizobium/Agrobacterium group</taxon>
        <taxon>Rhizobium</taxon>
    </lineage>
</organism>
<keyword evidence="2" id="KW-1185">Reference proteome</keyword>
<name>N6UQV5_9HYPH</name>
<reference evidence="1 2" key="1">
    <citation type="journal article" date="2012" name="BMC Genomics">
        <title>Genomic basis of broad host range and environmental adaptability of Rhizobium tropici CIAT 899 and Rhizobium sp. PRF 81 which are used in inoculants for common bean (Phaseolus vulgaris L.).</title>
        <authorList>
            <person name="Ormeno-Orrillo E."/>
            <person name="Menna P."/>
            <person name="Almeida L.G."/>
            <person name="Ollero F.J."/>
            <person name="Nicolas M.F."/>
            <person name="Pains Rodrigues E."/>
            <person name="Shigueyoshi Nakatani A."/>
            <person name="Silva Batista J.S."/>
            <person name="Oliveira Chueire L.M."/>
            <person name="Souza R.C."/>
            <person name="Ribeiro Vasconcelos A.T."/>
            <person name="Megias M."/>
            <person name="Hungria M."/>
            <person name="Martinez-Romero E."/>
        </authorList>
    </citation>
    <scope>NUCLEOTIDE SEQUENCE [LARGE SCALE GENOMIC DNA]</scope>
    <source>
        <strain evidence="1 2">PRF 81</strain>
    </source>
</reference>
<protein>
    <submittedName>
        <fullName evidence="1">Uncharacterized protein</fullName>
    </submittedName>
</protein>
<gene>
    <name evidence="1" type="ORF">RHSP_79010</name>
</gene>
<dbReference type="AlphaFoldDB" id="N6UQV5"/>
<proteinExistence type="predicted"/>